<keyword evidence="2" id="KW-1185">Reference proteome</keyword>
<dbReference type="Gramene" id="Kaladp0058s0025.1.v1.1">
    <property type="protein sequence ID" value="Kaladp0058s0025.1.v1.1.CDS.1"/>
    <property type="gene ID" value="Kaladp0058s0025.v1.1"/>
</dbReference>
<proteinExistence type="predicted"/>
<accession>A0A7N1A0I5</accession>
<reference evidence="1" key="1">
    <citation type="submission" date="2021-01" db="UniProtKB">
        <authorList>
            <consortium name="EnsemblPlants"/>
        </authorList>
    </citation>
    <scope>IDENTIFICATION</scope>
</reference>
<evidence type="ECO:0000313" key="1">
    <source>
        <dbReference type="EnsemblPlants" id="Kaladp0058s0025.1.v1.1.CDS.1"/>
    </source>
</evidence>
<evidence type="ECO:0000313" key="2">
    <source>
        <dbReference type="Proteomes" id="UP000594263"/>
    </source>
</evidence>
<organism evidence="1 2">
    <name type="scientific">Kalanchoe fedtschenkoi</name>
    <name type="common">Lavender scallops</name>
    <name type="synonym">South American air plant</name>
    <dbReference type="NCBI Taxonomy" id="63787"/>
    <lineage>
        <taxon>Eukaryota</taxon>
        <taxon>Viridiplantae</taxon>
        <taxon>Streptophyta</taxon>
        <taxon>Embryophyta</taxon>
        <taxon>Tracheophyta</taxon>
        <taxon>Spermatophyta</taxon>
        <taxon>Magnoliopsida</taxon>
        <taxon>eudicotyledons</taxon>
        <taxon>Gunneridae</taxon>
        <taxon>Pentapetalae</taxon>
        <taxon>Saxifragales</taxon>
        <taxon>Crassulaceae</taxon>
        <taxon>Kalanchoe</taxon>
    </lineage>
</organism>
<name>A0A7N1A0I5_KALFE</name>
<dbReference type="Proteomes" id="UP000594263">
    <property type="component" value="Unplaced"/>
</dbReference>
<dbReference type="EnsemblPlants" id="Kaladp0058s0025.1.v1.1">
    <property type="protein sequence ID" value="Kaladp0058s0025.1.v1.1.CDS.1"/>
    <property type="gene ID" value="Kaladp0058s0025.v1.1"/>
</dbReference>
<sequence length="62" mass="6887">MHTGQFTYAKDVDAVSFPLASLLKLKSVCFFPLVKFQLEGLRSAWVYGNWMGNNIAYPNSGG</sequence>
<dbReference type="AlphaFoldDB" id="A0A7N1A0I5"/>
<protein>
    <submittedName>
        <fullName evidence="1">Uncharacterized protein</fullName>
    </submittedName>
</protein>